<dbReference type="SUPFAM" id="SSF51658">
    <property type="entry name" value="Xylose isomerase-like"/>
    <property type="match status" value="1"/>
</dbReference>
<dbReference type="Proteomes" id="UP001235064">
    <property type="component" value="Unassembled WGS sequence"/>
</dbReference>
<evidence type="ECO:0000313" key="3">
    <source>
        <dbReference type="EMBL" id="MDL9980303.1"/>
    </source>
</evidence>
<protein>
    <submittedName>
        <fullName evidence="3">Sugar phosphate isomerase/epimerase family protein</fullName>
    </submittedName>
</protein>
<organism evidence="3 4">
    <name type="scientific">Microbacterium candidum</name>
    <dbReference type="NCBI Taxonomy" id="3041922"/>
    <lineage>
        <taxon>Bacteria</taxon>
        <taxon>Bacillati</taxon>
        <taxon>Actinomycetota</taxon>
        <taxon>Actinomycetes</taxon>
        <taxon>Micrococcales</taxon>
        <taxon>Microbacteriaceae</taxon>
        <taxon>Microbacterium</taxon>
    </lineage>
</organism>
<dbReference type="Pfam" id="PF01261">
    <property type="entry name" value="AP_endonuc_2"/>
    <property type="match status" value="1"/>
</dbReference>
<proteinExistence type="predicted"/>
<keyword evidence="3" id="KW-0413">Isomerase</keyword>
<comment type="caution">
    <text evidence="3">The sequence shown here is derived from an EMBL/GenBank/DDBJ whole genome shotgun (WGS) entry which is preliminary data.</text>
</comment>
<dbReference type="Gene3D" id="3.20.20.150">
    <property type="entry name" value="Divalent-metal-dependent TIM barrel enzymes"/>
    <property type="match status" value="1"/>
</dbReference>
<gene>
    <name evidence="3" type="ORF">QSV35_13250</name>
</gene>
<evidence type="ECO:0000256" key="1">
    <source>
        <dbReference type="ARBA" id="ARBA00023277"/>
    </source>
</evidence>
<evidence type="ECO:0000259" key="2">
    <source>
        <dbReference type="Pfam" id="PF01261"/>
    </source>
</evidence>
<dbReference type="InterPro" id="IPR050312">
    <property type="entry name" value="IolE/XylAMocC-like"/>
</dbReference>
<accession>A0ABT7N0S2</accession>
<dbReference type="InterPro" id="IPR036237">
    <property type="entry name" value="Xyl_isomerase-like_sf"/>
</dbReference>
<evidence type="ECO:0000313" key="4">
    <source>
        <dbReference type="Proteomes" id="UP001235064"/>
    </source>
</evidence>
<keyword evidence="1" id="KW-0119">Carbohydrate metabolism</keyword>
<dbReference type="RefSeq" id="WP_286289259.1">
    <property type="nucleotide sequence ID" value="NZ_JASXSZ010000004.1"/>
</dbReference>
<keyword evidence="4" id="KW-1185">Reference proteome</keyword>
<feature type="domain" description="Xylose isomerase-like TIM barrel" evidence="2">
    <location>
        <begin position="26"/>
        <end position="256"/>
    </location>
</feature>
<dbReference type="GO" id="GO:0016853">
    <property type="term" value="F:isomerase activity"/>
    <property type="evidence" value="ECO:0007669"/>
    <property type="project" value="UniProtKB-KW"/>
</dbReference>
<dbReference type="EMBL" id="JASXSZ010000004">
    <property type="protein sequence ID" value="MDL9980303.1"/>
    <property type="molecule type" value="Genomic_DNA"/>
</dbReference>
<dbReference type="InterPro" id="IPR013022">
    <property type="entry name" value="Xyl_isomerase-like_TIM-brl"/>
</dbReference>
<dbReference type="PANTHER" id="PTHR12110">
    <property type="entry name" value="HYDROXYPYRUVATE ISOMERASE"/>
    <property type="match status" value="1"/>
</dbReference>
<name>A0ABT7N0S2_9MICO</name>
<sequence length="282" mass="31282">MTVLDESLAVSNIAWAAEDEERVAHALRKLDVRAVEIAPTKVFEDPTRVSDEDVDAYRRWWGAFGVKIVAFQSILFNRPELRLFGDDAARQDLIEVSESFIELAARLGTRRIVFGSPKQRRVPDGMSNDQAWEVAVDVFRRIGEHAGRHDVCFCIEPNPEAYECNFVTDASTGRRLVEDVDRDGFGLHLDAAGMLLAGDDPRVAIEDAGRLLRHVHISAPYLAQLDDAAVDYPATLRALSHIGYAGYVSIEMRPATDTDAVQHVTAAVETIRRSAQTVANKP</sequence>
<reference evidence="3 4" key="1">
    <citation type="submission" date="2023-06" db="EMBL/GenBank/DDBJ databases">
        <title>Microbacterium sp. nov., isolated from a waste landfill.</title>
        <authorList>
            <person name="Wen W."/>
        </authorList>
    </citation>
    <scope>NUCLEOTIDE SEQUENCE [LARGE SCALE GENOMIC DNA]</scope>
    <source>
        <strain evidence="3 4">ASV49</strain>
    </source>
</reference>